<evidence type="ECO:0000313" key="2">
    <source>
        <dbReference type="EMBL" id="KJR84963.1"/>
    </source>
</evidence>
<evidence type="ECO:0000256" key="1">
    <source>
        <dbReference type="SAM" id="MobiDB-lite"/>
    </source>
</evidence>
<feature type="region of interest" description="Disordered" evidence="1">
    <location>
        <begin position="37"/>
        <end position="70"/>
    </location>
</feature>
<dbReference type="VEuPathDB" id="FungiDB:SPSK_10139"/>
<organism evidence="2 3">
    <name type="scientific">Sporothrix schenckii 1099-18</name>
    <dbReference type="NCBI Taxonomy" id="1397361"/>
    <lineage>
        <taxon>Eukaryota</taxon>
        <taxon>Fungi</taxon>
        <taxon>Dikarya</taxon>
        <taxon>Ascomycota</taxon>
        <taxon>Pezizomycotina</taxon>
        <taxon>Sordariomycetes</taxon>
        <taxon>Sordariomycetidae</taxon>
        <taxon>Ophiostomatales</taxon>
        <taxon>Ophiostomataceae</taxon>
        <taxon>Sporothrix</taxon>
    </lineage>
</organism>
<dbReference type="Proteomes" id="UP000033710">
    <property type="component" value="Unassembled WGS sequence"/>
</dbReference>
<name>A0A0F2M5J7_SPOSC</name>
<protein>
    <submittedName>
        <fullName evidence="2">Uncharacterized protein</fullName>
    </submittedName>
</protein>
<evidence type="ECO:0000313" key="3">
    <source>
        <dbReference type="Proteomes" id="UP000033710"/>
    </source>
</evidence>
<reference evidence="2 3" key="1">
    <citation type="journal article" date="2014" name="BMC Genomics">
        <title>Comparative genomics of the major fungal agents of human and animal Sporotrichosis: Sporothrix schenckii and Sporothrix brasiliensis.</title>
        <authorList>
            <person name="Teixeira M.M."/>
            <person name="de Almeida L.G."/>
            <person name="Kubitschek-Barreira P."/>
            <person name="Alves F.L."/>
            <person name="Kioshima E.S."/>
            <person name="Abadio A.K."/>
            <person name="Fernandes L."/>
            <person name="Derengowski L.S."/>
            <person name="Ferreira K.S."/>
            <person name="Souza R.C."/>
            <person name="Ruiz J.C."/>
            <person name="de Andrade N.C."/>
            <person name="Paes H.C."/>
            <person name="Nicola A.M."/>
            <person name="Albuquerque P."/>
            <person name="Gerber A.L."/>
            <person name="Martins V.P."/>
            <person name="Peconick L.D."/>
            <person name="Neto A.V."/>
            <person name="Chaucanez C.B."/>
            <person name="Silva P.A."/>
            <person name="Cunha O.L."/>
            <person name="de Oliveira F.F."/>
            <person name="dos Santos T.C."/>
            <person name="Barros A.L."/>
            <person name="Soares M.A."/>
            <person name="de Oliveira L.M."/>
            <person name="Marini M.M."/>
            <person name="Villalobos-Duno H."/>
            <person name="Cunha M.M."/>
            <person name="de Hoog S."/>
            <person name="da Silveira J.F."/>
            <person name="Henrissat B."/>
            <person name="Nino-Vega G.A."/>
            <person name="Cisalpino P.S."/>
            <person name="Mora-Montes H.M."/>
            <person name="Almeida S.R."/>
            <person name="Stajich J.E."/>
            <person name="Lopes-Bezerra L.M."/>
            <person name="Vasconcelos A.T."/>
            <person name="Felipe M.S."/>
        </authorList>
    </citation>
    <scope>NUCLEOTIDE SEQUENCE [LARGE SCALE GENOMIC DNA]</scope>
    <source>
        <strain evidence="2 3">1099-18</strain>
    </source>
</reference>
<dbReference type="AlphaFoldDB" id="A0A0F2M5J7"/>
<accession>A0A0F2M5J7</accession>
<proteinExistence type="predicted"/>
<sequence>MARRLVMARENGQGLLLWAELEEGALRYIQLGHVRKGRRQRGQVRGRGSNGDGMDGMDAMGEMRPAGCSTSRQHGILELRAYASNRGKLQDEM</sequence>
<dbReference type="EMBL" id="AXCR01000007">
    <property type="protein sequence ID" value="KJR84963.1"/>
    <property type="molecule type" value="Genomic_DNA"/>
</dbReference>
<dbReference type="GeneID" id="27671970"/>
<gene>
    <name evidence="2" type="ORF">SPSK_10139</name>
</gene>
<dbReference type="RefSeq" id="XP_016587639.1">
    <property type="nucleotide sequence ID" value="XM_016736693.1"/>
</dbReference>
<comment type="caution">
    <text evidence="2">The sequence shown here is derived from an EMBL/GenBank/DDBJ whole genome shotgun (WGS) entry which is preliminary data.</text>
</comment>
<dbReference type="KEGG" id="ssck:SPSK_10139"/>
<reference evidence="2 3" key="2">
    <citation type="journal article" date="2015" name="Eukaryot. Cell">
        <title>Asexual propagation of a virulent clone complex in a human and feline outbreak of sporotrichosis.</title>
        <authorList>
            <person name="Teixeira Mde M."/>
            <person name="Rodrigues A.M."/>
            <person name="Tsui C.K."/>
            <person name="de Almeida L.G."/>
            <person name="Van Diepeningen A.D."/>
            <person name="van den Ende B.G."/>
            <person name="Fernandes G.F."/>
            <person name="Kano R."/>
            <person name="Hamelin R.C."/>
            <person name="Lopes-Bezerra L.M."/>
            <person name="Vasconcelos A.T."/>
            <person name="de Hoog S."/>
            <person name="de Camargo Z.P."/>
            <person name="Felipe M.S."/>
        </authorList>
    </citation>
    <scope>NUCLEOTIDE SEQUENCE [LARGE SCALE GENOMIC DNA]</scope>
    <source>
        <strain evidence="2 3">1099-18</strain>
    </source>
</reference>